<reference evidence="1" key="1">
    <citation type="journal article" date="2018" name="Genome Biol. Evol.">
        <title>Genomics and development of Lentinus tigrinus, a white-rot wood-decaying mushroom with dimorphic fruiting bodies.</title>
        <authorList>
            <person name="Wu B."/>
            <person name="Xu Z."/>
            <person name="Knudson A."/>
            <person name="Carlson A."/>
            <person name="Chen N."/>
            <person name="Kovaka S."/>
            <person name="LaButti K."/>
            <person name="Lipzen A."/>
            <person name="Pennachio C."/>
            <person name="Riley R."/>
            <person name="Schakwitz W."/>
            <person name="Umezawa K."/>
            <person name="Ohm R.A."/>
            <person name="Grigoriev I.V."/>
            <person name="Nagy L.G."/>
            <person name="Gibbons J."/>
            <person name="Hibbett D."/>
        </authorList>
    </citation>
    <scope>NUCLEOTIDE SEQUENCE [LARGE SCALE GENOMIC DNA]</scope>
    <source>
        <strain evidence="1">ALCF2SS1-6</strain>
    </source>
</reference>
<evidence type="ECO:0000313" key="2">
    <source>
        <dbReference type="Proteomes" id="UP000313359"/>
    </source>
</evidence>
<protein>
    <submittedName>
        <fullName evidence="1">Uncharacterized protein</fullName>
    </submittedName>
</protein>
<evidence type="ECO:0000313" key="1">
    <source>
        <dbReference type="EMBL" id="RPD59020.1"/>
    </source>
</evidence>
<sequence>MRRRRMENRTATSHFQRQPIATSSAYTCQCTTISLRRRSSPPDDVIGSNSNSYRGYIRPPSRRLTGWTVPNCLNAGNVPRIILLLVLPLPIGLRQRIRYGSHHFPP</sequence>
<organism evidence="1 2">
    <name type="scientific">Lentinus tigrinus ALCF2SS1-6</name>
    <dbReference type="NCBI Taxonomy" id="1328759"/>
    <lineage>
        <taxon>Eukaryota</taxon>
        <taxon>Fungi</taxon>
        <taxon>Dikarya</taxon>
        <taxon>Basidiomycota</taxon>
        <taxon>Agaricomycotina</taxon>
        <taxon>Agaricomycetes</taxon>
        <taxon>Polyporales</taxon>
        <taxon>Polyporaceae</taxon>
        <taxon>Lentinus</taxon>
    </lineage>
</organism>
<accession>A0A5C2S5U4</accession>
<gene>
    <name evidence="1" type="ORF">L227DRAFT_172186</name>
</gene>
<dbReference type="AlphaFoldDB" id="A0A5C2S5U4"/>
<dbReference type="EMBL" id="ML122272">
    <property type="protein sequence ID" value="RPD59020.1"/>
    <property type="molecule type" value="Genomic_DNA"/>
</dbReference>
<name>A0A5C2S5U4_9APHY</name>
<keyword evidence="2" id="KW-1185">Reference proteome</keyword>
<proteinExistence type="predicted"/>
<dbReference type="Proteomes" id="UP000313359">
    <property type="component" value="Unassembled WGS sequence"/>
</dbReference>